<gene>
    <name evidence="1" type="ORF">CERSUDRAFT_34905</name>
</gene>
<name>M2Q5L6_CERS8</name>
<accession>M2Q5L6</accession>
<evidence type="ECO:0008006" key="3">
    <source>
        <dbReference type="Google" id="ProtNLM"/>
    </source>
</evidence>
<protein>
    <recommendedName>
        <fullName evidence="3">Peptidase A2 domain-containing protein</fullName>
    </recommendedName>
</protein>
<organism evidence="1 2">
    <name type="scientific">Ceriporiopsis subvermispora (strain B)</name>
    <name type="common">White-rot fungus</name>
    <name type="synonym">Gelatoporia subvermispora</name>
    <dbReference type="NCBI Taxonomy" id="914234"/>
    <lineage>
        <taxon>Eukaryota</taxon>
        <taxon>Fungi</taxon>
        <taxon>Dikarya</taxon>
        <taxon>Basidiomycota</taxon>
        <taxon>Agaricomycotina</taxon>
        <taxon>Agaricomycetes</taxon>
        <taxon>Polyporales</taxon>
        <taxon>Gelatoporiaceae</taxon>
        <taxon>Gelatoporia</taxon>
    </lineage>
</organism>
<dbReference type="Gene3D" id="2.40.70.10">
    <property type="entry name" value="Acid Proteases"/>
    <property type="match status" value="1"/>
</dbReference>
<feature type="non-terminal residue" evidence="1">
    <location>
        <position position="1"/>
    </location>
</feature>
<dbReference type="AlphaFoldDB" id="M2Q5L6"/>
<evidence type="ECO:0000313" key="2">
    <source>
        <dbReference type="Proteomes" id="UP000016930"/>
    </source>
</evidence>
<keyword evidence="2" id="KW-1185">Reference proteome</keyword>
<proteinExistence type="predicted"/>
<dbReference type="OrthoDB" id="2795836at2759"/>
<dbReference type="HOGENOM" id="CLU_097628_1_0_1"/>
<dbReference type="Proteomes" id="UP000016930">
    <property type="component" value="Unassembled WGS sequence"/>
</dbReference>
<dbReference type="InterPro" id="IPR021109">
    <property type="entry name" value="Peptidase_aspartic_dom_sf"/>
</dbReference>
<sequence>NEVLDLYHVRPSPNSPPELQPAKPFVHAISIHNPSGEIVRVKALFDDGAMVNVMCIDLWQRVQHRVGKLQPSGRRLRMANGTIEPSAGYWLGDIELGGVRVRSAFEVLPSGGAWSFLAGKPILEALRAVHDYGPDTLRVPAPSGEVVLRN</sequence>
<dbReference type="EMBL" id="KB445813">
    <property type="protein sequence ID" value="EMD32108.1"/>
    <property type="molecule type" value="Genomic_DNA"/>
</dbReference>
<reference evidence="1 2" key="1">
    <citation type="journal article" date="2012" name="Proc. Natl. Acad. Sci. U.S.A.">
        <title>Comparative genomics of Ceriporiopsis subvermispora and Phanerochaete chrysosporium provide insight into selective ligninolysis.</title>
        <authorList>
            <person name="Fernandez-Fueyo E."/>
            <person name="Ruiz-Duenas F.J."/>
            <person name="Ferreira P."/>
            <person name="Floudas D."/>
            <person name="Hibbett D.S."/>
            <person name="Canessa P."/>
            <person name="Larrondo L.F."/>
            <person name="James T.Y."/>
            <person name="Seelenfreund D."/>
            <person name="Lobos S."/>
            <person name="Polanco R."/>
            <person name="Tello M."/>
            <person name="Honda Y."/>
            <person name="Watanabe T."/>
            <person name="Watanabe T."/>
            <person name="Ryu J.S."/>
            <person name="Kubicek C.P."/>
            <person name="Schmoll M."/>
            <person name="Gaskell J."/>
            <person name="Hammel K.E."/>
            <person name="St John F.J."/>
            <person name="Vanden Wymelenberg A."/>
            <person name="Sabat G."/>
            <person name="Splinter BonDurant S."/>
            <person name="Syed K."/>
            <person name="Yadav J.S."/>
            <person name="Doddapaneni H."/>
            <person name="Subramanian V."/>
            <person name="Lavin J.L."/>
            <person name="Oguiza J.A."/>
            <person name="Perez G."/>
            <person name="Pisabarro A.G."/>
            <person name="Ramirez L."/>
            <person name="Santoyo F."/>
            <person name="Master E."/>
            <person name="Coutinho P.M."/>
            <person name="Henrissat B."/>
            <person name="Lombard V."/>
            <person name="Magnuson J.K."/>
            <person name="Kuees U."/>
            <person name="Hori C."/>
            <person name="Igarashi K."/>
            <person name="Samejima M."/>
            <person name="Held B.W."/>
            <person name="Barry K.W."/>
            <person name="LaButti K.M."/>
            <person name="Lapidus A."/>
            <person name="Lindquist E.A."/>
            <person name="Lucas S.M."/>
            <person name="Riley R."/>
            <person name="Salamov A.A."/>
            <person name="Hoffmeister D."/>
            <person name="Schwenk D."/>
            <person name="Hadar Y."/>
            <person name="Yarden O."/>
            <person name="de Vries R.P."/>
            <person name="Wiebenga A."/>
            <person name="Stenlid J."/>
            <person name="Eastwood D."/>
            <person name="Grigoriev I.V."/>
            <person name="Berka R.M."/>
            <person name="Blanchette R.A."/>
            <person name="Kersten P."/>
            <person name="Martinez A.T."/>
            <person name="Vicuna R."/>
            <person name="Cullen D."/>
        </authorList>
    </citation>
    <scope>NUCLEOTIDE SEQUENCE [LARGE SCALE GENOMIC DNA]</scope>
    <source>
        <strain evidence="1 2">B</strain>
    </source>
</reference>
<evidence type="ECO:0000313" key="1">
    <source>
        <dbReference type="EMBL" id="EMD32108.1"/>
    </source>
</evidence>
<feature type="non-terminal residue" evidence="1">
    <location>
        <position position="150"/>
    </location>
</feature>